<evidence type="ECO:0000313" key="2">
    <source>
        <dbReference type="Proteomes" id="UP000287224"/>
    </source>
</evidence>
<dbReference type="NCBIfam" id="TIGR03159">
    <property type="entry name" value="cas_Csc1"/>
    <property type="match status" value="1"/>
</dbReference>
<sequence length="225" mass="25550">MFLTICHLTLHDYLFYASREMGRLYETEKYLHNYGLTYALGLVASPYSNTSQVPRYQEDLRTLNEQGVYVTPAHPISYSYAFHTFKMANVNYYNFTPQISSNQAVFGRAKELAPQSTFEFFVISQAAIHLPHWIRLGKWMAKAQVATIAQTSVQIKTGQGRINGALNPLDLPQRPQTCNIVAMAPASLITNVHMNGEHYEARIETTDYSDIIRLPAGMRYHAAHV</sequence>
<name>A0A401ZR78_9CHLR</name>
<protein>
    <recommendedName>
        <fullName evidence="3">Type I-D CRISPR-associated protein Cas5/Csc1</fullName>
    </recommendedName>
</protein>
<evidence type="ECO:0000313" key="1">
    <source>
        <dbReference type="EMBL" id="GCE09286.1"/>
    </source>
</evidence>
<gene>
    <name evidence="1" type="ORF">KDAU_66150</name>
</gene>
<dbReference type="Proteomes" id="UP000287224">
    <property type="component" value="Unassembled WGS sequence"/>
</dbReference>
<organism evidence="1 2">
    <name type="scientific">Dictyobacter aurantiacus</name>
    <dbReference type="NCBI Taxonomy" id="1936993"/>
    <lineage>
        <taxon>Bacteria</taxon>
        <taxon>Bacillati</taxon>
        <taxon>Chloroflexota</taxon>
        <taxon>Ktedonobacteria</taxon>
        <taxon>Ktedonobacterales</taxon>
        <taxon>Dictyobacteraceae</taxon>
        <taxon>Dictyobacter</taxon>
    </lineage>
</organism>
<proteinExistence type="predicted"/>
<accession>A0A401ZR78</accession>
<dbReference type="EMBL" id="BIFQ01000002">
    <property type="protein sequence ID" value="GCE09286.1"/>
    <property type="molecule type" value="Genomic_DNA"/>
</dbReference>
<dbReference type="OrthoDB" id="49508at2"/>
<dbReference type="RefSeq" id="WP_126601692.1">
    <property type="nucleotide sequence ID" value="NZ_BIFQ01000002.1"/>
</dbReference>
<reference evidence="2" key="1">
    <citation type="submission" date="2018-12" db="EMBL/GenBank/DDBJ databases">
        <title>Tengunoibacter tsumagoiensis gen. nov., sp. nov., Dictyobacter kobayashii sp. nov., D. alpinus sp. nov., and D. joshuensis sp. nov. and description of Dictyobacteraceae fam. nov. within the order Ktedonobacterales isolated from Tengu-no-mugimeshi.</title>
        <authorList>
            <person name="Wang C.M."/>
            <person name="Zheng Y."/>
            <person name="Sakai Y."/>
            <person name="Toyoda A."/>
            <person name="Minakuchi Y."/>
            <person name="Abe K."/>
            <person name="Yokota A."/>
            <person name="Yabe S."/>
        </authorList>
    </citation>
    <scope>NUCLEOTIDE SEQUENCE [LARGE SCALE GENOMIC DNA]</scope>
    <source>
        <strain evidence="2">S-27</strain>
    </source>
</reference>
<keyword evidence="2" id="KW-1185">Reference proteome</keyword>
<dbReference type="InterPro" id="IPR017576">
    <property type="entry name" value="CRISPR-assoc_prot_Csc1"/>
</dbReference>
<dbReference type="Pfam" id="PF26241">
    <property type="entry name" value="Cas_Csc1"/>
    <property type="match status" value="1"/>
</dbReference>
<dbReference type="AlphaFoldDB" id="A0A401ZR78"/>
<comment type="caution">
    <text evidence="1">The sequence shown here is derived from an EMBL/GenBank/DDBJ whole genome shotgun (WGS) entry which is preliminary data.</text>
</comment>
<evidence type="ECO:0008006" key="3">
    <source>
        <dbReference type="Google" id="ProtNLM"/>
    </source>
</evidence>